<evidence type="ECO:0000256" key="2">
    <source>
        <dbReference type="ARBA" id="ARBA00022527"/>
    </source>
</evidence>
<dbReference type="Gene3D" id="3.30.200.20">
    <property type="entry name" value="Phosphorylase Kinase, domain 1"/>
    <property type="match status" value="1"/>
</dbReference>
<evidence type="ECO:0000256" key="1">
    <source>
        <dbReference type="ARBA" id="ARBA00012513"/>
    </source>
</evidence>
<proteinExistence type="predicted"/>
<dbReference type="GO" id="GO:0005524">
    <property type="term" value="F:ATP binding"/>
    <property type="evidence" value="ECO:0007669"/>
    <property type="project" value="UniProtKB-KW"/>
</dbReference>
<dbReference type="Pfam" id="PF00069">
    <property type="entry name" value="Pkinase"/>
    <property type="match status" value="1"/>
</dbReference>
<keyword evidence="6" id="KW-0067">ATP-binding</keyword>
<evidence type="ECO:0000256" key="4">
    <source>
        <dbReference type="ARBA" id="ARBA00022741"/>
    </source>
</evidence>
<evidence type="ECO:0000256" key="7">
    <source>
        <dbReference type="ARBA" id="ARBA00047899"/>
    </source>
</evidence>
<feature type="domain" description="Protein kinase" evidence="9">
    <location>
        <begin position="105"/>
        <end position="224"/>
    </location>
</feature>
<keyword evidence="4" id="KW-0547">Nucleotide-binding</keyword>
<reference evidence="10 11" key="1">
    <citation type="journal article" date="2017" name="PLoS Biol.">
        <title>The sea cucumber genome provides insights into morphological evolution and visceral regeneration.</title>
        <authorList>
            <person name="Zhang X."/>
            <person name="Sun L."/>
            <person name="Yuan J."/>
            <person name="Sun Y."/>
            <person name="Gao Y."/>
            <person name="Zhang L."/>
            <person name="Li S."/>
            <person name="Dai H."/>
            <person name="Hamel J.F."/>
            <person name="Liu C."/>
            <person name="Yu Y."/>
            <person name="Liu S."/>
            <person name="Lin W."/>
            <person name="Guo K."/>
            <person name="Jin S."/>
            <person name="Xu P."/>
            <person name="Storey K.B."/>
            <person name="Huan P."/>
            <person name="Zhang T."/>
            <person name="Zhou Y."/>
            <person name="Zhang J."/>
            <person name="Lin C."/>
            <person name="Li X."/>
            <person name="Xing L."/>
            <person name="Huo D."/>
            <person name="Sun M."/>
            <person name="Wang L."/>
            <person name="Mercier A."/>
            <person name="Li F."/>
            <person name="Yang H."/>
            <person name="Xiang J."/>
        </authorList>
    </citation>
    <scope>NUCLEOTIDE SEQUENCE [LARGE SCALE GENOMIC DNA]</scope>
    <source>
        <strain evidence="10">Shaxun</strain>
        <tissue evidence="10">Muscle</tissue>
    </source>
</reference>
<evidence type="ECO:0000256" key="6">
    <source>
        <dbReference type="ARBA" id="ARBA00022840"/>
    </source>
</evidence>
<keyword evidence="11" id="KW-1185">Reference proteome</keyword>
<comment type="catalytic activity">
    <reaction evidence="8">
        <text>L-seryl-[protein] + ATP = O-phospho-L-seryl-[protein] + ADP + H(+)</text>
        <dbReference type="Rhea" id="RHEA:17989"/>
        <dbReference type="Rhea" id="RHEA-COMP:9863"/>
        <dbReference type="Rhea" id="RHEA-COMP:11604"/>
        <dbReference type="ChEBI" id="CHEBI:15378"/>
        <dbReference type="ChEBI" id="CHEBI:29999"/>
        <dbReference type="ChEBI" id="CHEBI:30616"/>
        <dbReference type="ChEBI" id="CHEBI:83421"/>
        <dbReference type="ChEBI" id="CHEBI:456216"/>
        <dbReference type="EC" id="2.7.11.1"/>
    </reaction>
</comment>
<keyword evidence="5 10" id="KW-0418">Kinase</keyword>
<dbReference type="OrthoDB" id="248923at2759"/>
<dbReference type="PANTHER" id="PTHR44899:SF3">
    <property type="entry name" value="SERINE_THREONINE-PROTEIN KINASE NEK1"/>
    <property type="match status" value="1"/>
</dbReference>
<dbReference type="Proteomes" id="UP000230750">
    <property type="component" value="Unassembled WGS sequence"/>
</dbReference>
<evidence type="ECO:0000313" key="10">
    <source>
        <dbReference type="EMBL" id="PIK53596.1"/>
    </source>
</evidence>
<comment type="caution">
    <text evidence="10">The sequence shown here is derived from an EMBL/GenBank/DDBJ whole genome shotgun (WGS) entry which is preliminary data.</text>
</comment>
<comment type="catalytic activity">
    <reaction evidence="7">
        <text>L-threonyl-[protein] + ATP = O-phospho-L-threonyl-[protein] + ADP + H(+)</text>
        <dbReference type="Rhea" id="RHEA:46608"/>
        <dbReference type="Rhea" id="RHEA-COMP:11060"/>
        <dbReference type="Rhea" id="RHEA-COMP:11605"/>
        <dbReference type="ChEBI" id="CHEBI:15378"/>
        <dbReference type="ChEBI" id="CHEBI:30013"/>
        <dbReference type="ChEBI" id="CHEBI:30616"/>
        <dbReference type="ChEBI" id="CHEBI:61977"/>
        <dbReference type="ChEBI" id="CHEBI:456216"/>
        <dbReference type="EC" id="2.7.11.1"/>
    </reaction>
</comment>
<dbReference type="CDD" id="cd00180">
    <property type="entry name" value="PKc"/>
    <property type="match status" value="1"/>
</dbReference>
<organism evidence="10 11">
    <name type="scientific">Stichopus japonicus</name>
    <name type="common">Sea cucumber</name>
    <dbReference type="NCBI Taxonomy" id="307972"/>
    <lineage>
        <taxon>Eukaryota</taxon>
        <taxon>Metazoa</taxon>
        <taxon>Echinodermata</taxon>
        <taxon>Eleutherozoa</taxon>
        <taxon>Echinozoa</taxon>
        <taxon>Holothuroidea</taxon>
        <taxon>Aspidochirotacea</taxon>
        <taxon>Aspidochirotida</taxon>
        <taxon>Stichopodidae</taxon>
        <taxon>Apostichopus</taxon>
    </lineage>
</organism>
<dbReference type="InterPro" id="IPR000719">
    <property type="entry name" value="Prot_kinase_dom"/>
</dbReference>
<dbReference type="PROSITE" id="PS50011">
    <property type="entry name" value="PROTEIN_KINASE_DOM"/>
    <property type="match status" value="1"/>
</dbReference>
<dbReference type="InterPro" id="IPR051131">
    <property type="entry name" value="NEK_Ser/Thr_kinase_NIMA"/>
</dbReference>
<sequence length="224" mass="25263">MMFIIIHDTFTDGSSSICLTLKYVYVFTLTKYVSSLLPVHIRKIVFASGLYCNMVLPDNDNVQRLYVTLLQHTLNVSTVLNDWQILLSARTTFIMAAPMPAYFGYQVLPLIEKGGFGQIYLAVKNSQVFAIKELNISQFDDATEKTTSKDQLKEVKILSKLKHGNVVSYVEYFTDGNLRNVVTSGDPRVGIEYFVAGVMKQLCCGLAYIHSMEVIHRDIKPEVS</sequence>
<keyword evidence="3" id="KW-0808">Transferase</keyword>
<dbReference type="EMBL" id="MRZV01000280">
    <property type="protein sequence ID" value="PIK53596.1"/>
    <property type="molecule type" value="Genomic_DNA"/>
</dbReference>
<dbReference type="PANTHER" id="PTHR44899">
    <property type="entry name" value="CAMK FAMILY PROTEIN KINASE"/>
    <property type="match status" value="1"/>
</dbReference>
<dbReference type="EC" id="2.7.11.1" evidence="1"/>
<name>A0A2G8L001_STIJA</name>
<gene>
    <name evidence="10" type="ORF">BSL78_09514</name>
</gene>
<evidence type="ECO:0000256" key="3">
    <source>
        <dbReference type="ARBA" id="ARBA00022679"/>
    </source>
</evidence>
<evidence type="ECO:0000259" key="9">
    <source>
        <dbReference type="PROSITE" id="PS50011"/>
    </source>
</evidence>
<dbReference type="STRING" id="307972.A0A2G8L001"/>
<dbReference type="AlphaFoldDB" id="A0A2G8L001"/>
<dbReference type="InterPro" id="IPR011009">
    <property type="entry name" value="Kinase-like_dom_sf"/>
</dbReference>
<dbReference type="GO" id="GO:0004674">
    <property type="term" value="F:protein serine/threonine kinase activity"/>
    <property type="evidence" value="ECO:0007669"/>
    <property type="project" value="UniProtKB-KW"/>
</dbReference>
<evidence type="ECO:0000256" key="8">
    <source>
        <dbReference type="ARBA" id="ARBA00048679"/>
    </source>
</evidence>
<keyword evidence="2 10" id="KW-0723">Serine/threonine-protein kinase</keyword>
<accession>A0A2G8L001</accession>
<evidence type="ECO:0000256" key="5">
    <source>
        <dbReference type="ARBA" id="ARBA00022777"/>
    </source>
</evidence>
<dbReference type="SUPFAM" id="SSF56112">
    <property type="entry name" value="Protein kinase-like (PK-like)"/>
    <property type="match status" value="1"/>
</dbReference>
<dbReference type="SMART" id="SM00220">
    <property type="entry name" value="S_TKc"/>
    <property type="match status" value="1"/>
</dbReference>
<dbReference type="Gene3D" id="1.10.510.10">
    <property type="entry name" value="Transferase(Phosphotransferase) domain 1"/>
    <property type="match status" value="1"/>
</dbReference>
<evidence type="ECO:0000313" key="11">
    <source>
        <dbReference type="Proteomes" id="UP000230750"/>
    </source>
</evidence>
<protein>
    <recommendedName>
        <fullName evidence="1">non-specific serine/threonine protein kinase</fullName>
        <ecNumber evidence="1">2.7.11.1</ecNumber>
    </recommendedName>
</protein>